<comment type="caution">
    <text evidence="1">The sequence shown here is derived from an EMBL/GenBank/DDBJ whole genome shotgun (WGS) entry which is preliminary data.</text>
</comment>
<organism evidence="1">
    <name type="scientific">marine sediment metagenome</name>
    <dbReference type="NCBI Taxonomy" id="412755"/>
    <lineage>
        <taxon>unclassified sequences</taxon>
        <taxon>metagenomes</taxon>
        <taxon>ecological metagenomes</taxon>
    </lineage>
</organism>
<name>A0A0F9ELF7_9ZZZZ</name>
<dbReference type="EMBL" id="LAZR01034279">
    <property type="protein sequence ID" value="KKL45740.1"/>
    <property type="molecule type" value="Genomic_DNA"/>
</dbReference>
<sequence length="116" mass="12836">MTYDCGLDESCLDEYGMVKSGVHPLHESTEMKGTEMRQEHDADCPDKDTCLCPPGIPDMLYVAVRCTLYIGDWRVEAIDHDGEGECYVTVFSGPSAQARAEEYADFKNSAVKAQCS</sequence>
<proteinExistence type="predicted"/>
<reference evidence="1" key="1">
    <citation type="journal article" date="2015" name="Nature">
        <title>Complex archaea that bridge the gap between prokaryotes and eukaryotes.</title>
        <authorList>
            <person name="Spang A."/>
            <person name="Saw J.H."/>
            <person name="Jorgensen S.L."/>
            <person name="Zaremba-Niedzwiedzka K."/>
            <person name="Martijn J."/>
            <person name="Lind A.E."/>
            <person name="van Eijk R."/>
            <person name="Schleper C."/>
            <person name="Guy L."/>
            <person name="Ettema T.J."/>
        </authorList>
    </citation>
    <scope>NUCLEOTIDE SEQUENCE</scope>
</reference>
<protein>
    <submittedName>
        <fullName evidence="1">Uncharacterized protein</fullName>
    </submittedName>
</protein>
<accession>A0A0F9ELF7</accession>
<gene>
    <name evidence="1" type="ORF">LCGC14_2352630</name>
</gene>
<dbReference type="AlphaFoldDB" id="A0A0F9ELF7"/>
<evidence type="ECO:0000313" key="1">
    <source>
        <dbReference type="EMBL" id="KKL45740.1"/>
    </source>
</evidence>